<feature type="transmembrane region" description="Helical" evidence="9">
    <location>
        <begin position="396"/>
        <end position="416"/>
    </location>
</feature>
<evidence type="ECO:0000256" key="4">
    <source>
        <dbReference type="ARBA" id="ARBA00022448"/>
    </source>
</evidence>
<comment type="similarity">
    <text evidence="3 9">Belongs to the riboflavin transporter family.</text>
</comment>
<keyword evidence="4 9" id="KW-0813">Transport</keyword>
<feature type="transmembrane region" description="Helical" evidence="9">
    <location>
        <begin position="295"/>
        <end position="318"/>
    </location>
</feature>
<keyword evidence="6 9" id="KW-0812">Transmembrane</keyword>
<name>A0A914V160_9BILA</name>
<evidence type="ECO:0000256" key="7">
    <source>
        <dbReference type="ARBA" id="ARBA00022989"/>
    </source>
</evidence>
<evidence type="ECO:0000256" key="1">
    <source>
        <dbReference type="ARBA" id="ARBA00000215"/>
    </source>
</evidence>
<evidence type="ECO:0000256" key="2">
    <source>
        <dbReference type="ARBA" id="ARBA00004651"/>
    </source>
</evidence>
<protein>
    <recommendedName>
        <fullName evidence="9">Riboflavin transporter</fullName>
    </recommendedName>
</protein>
<evidence type="ECO:0000313" key="10">
    <source>
        <dbReference type="Proteomes" id="UP000887566"/>
    </source>
</evidence>
<dbReference type="Pfam" id="PF06237">
    <property type="entry name" value="SLC52_ribofla_tr"/>
    <property type="match status" value="1"/>
</dbReference>
<comment type="catalytic activity">
    <reaction evidence="1 9">
        <text>riboflavin(in) = riboflavin(out)</text>
        <dbReference type="Rhea" id="RHEA:35015"/>
        <dbReference type="ChEBI" id="CHEBI:57986"/>
    </reaction>
</comment>
<dbReference type="Proteomes" id="UP000887566">
    <property type="component" value="Unplaced"/>
</dbReference>
<feature type="transmembrane region" description="Helical" evidence="9">
    <location>
        <begin position="325"/>
        <end position="345"/>
    </location>
</feature>
<comment type="function">
    <text evidence="9">Plasma membrane transporter mediating the uptake by cells of the water soluble vitamin B2/riboflavin that plays a key role in biochemical oxidation-reduction reactions of the carbohydrate, lipid, and amino acid metabolism.</text>
</comment>
<dbReference type="SUPFAM" id="SSF103473">
    <property type="entry name" value="MFS general substrate transporter"/>
    <property type="match status" value="1"/>
</dbReference>
<keyword evidence="10" id="KW-1185">Reference proteome</keyword>
<feature type="transmembrane region" description="Helical" evidence="9">
    <location>
        <begin position="46"/>
        <end position="67"/>
    </location>
</feature>
<evidence type="ECO:0000256" key="8">
    <source>
        <dbReference type="ARBA" id="ARBA00023136"/>
    </source>
</evidence>
<dbReference type="InterPro" id="IPR009357">
    <property type="entry name" value="Riboflavin_transptr"/>
</dbReference>
<evidence type="ECO:0000256" key="9">
    <source>
        <dbReference type="RuleBase" id="RU368035"/>
    </source>
</evidence>
<feature type="transmembrane region" description="Helical" evidence="9">
    <location>
        <begin position="111"/>
        <end position="132"/>
    </location>
</feature>
<comment type="subcellular location">
    <subcellularLocation>
        <location evidence="2 9">Cell membrane</location>
        <topology evidence="2 9">Multi-pass membrane protein</topology>
    </subcellularLocation>
</comment>
<keyword evidence="8 9" id="KW-0472">Membrane</keyword>
<dbReference type="PANTHER" id="PTHR12929:SF10">
    <property type="entry name" value="RIBOFLAVIN TRANSPORTER"/>
    <property type="match status" value="1"/>
</dbReference>
<evidence type="ECO:0000256" key="6">
    <source>
        <dbReference type="ARBA" id="ARBA00022692"/>
    </source>
</evidence>
<dbReference type="WBParaSite" id="PSAMB.scaffold1374size32453.g12789.t1">
    <property type="protein sequence ID" value="PSAMB.scaffold1374size32453.g12789.t1"/>
    <property type="gene ID" value="PSAMB.scaffold1374size32453.g12789"/>
</dbReference>
<dbReference type="PANTHER" id="PTHR12929">
    <property type="entry name" value="SOLUTE CARRIER FAMILY 52"/>
    <property type="match status" value="1"/>
</dbReference>
<feature type="transmembrane region" description="Helical" evidence="9">
    <location>
        <begin position="357"/>
        <end position="376"/>
    </location>
</feature>
<feature type="transmembrane region" description="Helical" evidence="9">
    <location>
        <begin position="79"/>
        <end position="99"/>
    </location>
</feature>
<dbReference type="InterPro" id="IPR036259">
    <property type="entry name" value="MFS_trans_sf"/>
</dbReference>
<reference evidence="11" key="1">
    <citation type="submission" date="2022-11" db="UniProtKB">
        <authorList>
            <consortium name="WormBaseParasite"/>
        </authorList>
    </citation>
    <scope>IDENTIFICATION</scope>
</reference>
<feature type="transmembrane region" description="Helical" evidence="9">
    <location>
        <begin position="263"/>
        <end position="289"/>
    </location>
</feature>
<feature type="transmembrane region" description="Helical" evidence="9">
    <location>
        <begin position="197"/>
        <end position="218"/>
    </location>
</feature>
<evidence type="ECO:0000313" key="11">
    <source>
        <dbReference type="WBParaSite" id="PSAMB.scaffold1374size32453.g12789.t1"/>
    </source>
</evidence>
<evidence type="ECO:0000256" key="3">
    <source>
        <dbReference type="ARBA" id="ARBA00006366"/>
    </source>
</evidence>
<keyword evidence="5 9" id="KW-1003">Cell membrane</keyword>
<keyword evidence="7 9" id="KW-1133">Transmembrane helix</keyword>
<dbReference type="GO" id="GO:0032217">
    <property type="term" value="F:riboflavin transmembrane transporter activity"/>
    <property type="evidence" value="ECO:0007669"/>
    <property type="project" value="UniProtKB-UniRule"/>
</dbReference>
<dbReference type="AlphaFoldDB" id="A0A914V160"/>
<evidence type="ECO:0000256" key="5">
    <source>
        <dbReference type="ARBA" id="ARBA00022475"/>
    </source>
</evidence>
<proteinExistence type="inferred from homology"/>
<dbReference type="GO" id="GO:0005886">
    <property type="term" value="C:plasma membrane"/>
    <property type="evidence" value="ECO:0007669"/>
    <property type="project" value="UniProtKB-SubCell"/>
</dbReference>
<sequence length="425" mass="46736">MNSINFTTVIRHILVVAFGAGSWIGINAVWVELPLLVNELPEKWDLPSYMVVLVQITCIAPLLYGVVKHFYRDRLNQPVLIAAFLVLSAFGSLLCALIWRKTTYIGNAEHSGGLFGAFAIISISSTTSDLLFMPYMSTFAPKYLTMFFVGMGVSALLPSVISLIQGVGITRTTEQQLANRTIISTTEYIPPLFSVEVFLFLIFALVIVSFTSFCLLHWTSLGGRSEMTNDMERKYASEEKSEDDANIGEQTISEAEKMSKSKFCILLFLTTIVGAMQNSIMPTVLSYAAEPYSNLTYHLSNSLGIMANPIFCLLQFFVQVKRTRTFAILTFITAIFVGYIILLGLLNKNPLLNNSAIGPVLCIISSVMSSGLLAYLRATMAPVLRDGAKSHENGLFWCGAFTQIGSFIGAIVMFLLSNVARVFGG</sequence>
<feature type="transmembrane region" description="Helical" evidence="9">
    <location>
        <begin position="144"/>
        <end position="164"/>
    </location>
</feature>
<feature type="transmembrane region" description="Helical" evidence="9">
    <location>
        <begin position="12"/>
        <end position="31"/>
    </location>
</feature>
<organism evidence="10 11">
    <name type="scientific">Plectus sambesii</name>
    <dbReference type="NCBI Taxonomy" id="2011161"/>
    <lineage>
        <taxon>Eukaryota</taxon>
        <taxon>Metazoa</taxon>
        <taxon>Ecdysozoa</taxon>
        <taxon>Nematoda</taxon>
        <taxon>Chromadorea</taxon>
        <taxon>Plectida</taxon>
        <taxon>Plectina</taxon>
        <taxon>Plectoidea</taxon>
        <taxon>Plectidae</taxon>
        <taxon>Plectus</taxon>
    </lineage>
</organism>
<accession>A0A914V160</accession>